<evidence type="ECO:0000256" key="12">
    <source>
        <dbReference type="ARBA" id="ARBA00023264"/>
    </source>
</evidence>
<proteinExistence type="inferred from homology"/>
<feature type="domain" description="DAGKc" evidence="13">
    <location>
        <begin position="1"/>
        <end position="133"/>
    </location>
</feature>
<comment type="cofactor">
    <cofactor evidence="1">
        <name>Mg(2+)</name>
        <dbReference type="ChEBI" id="CHEBI:18420"/>
    </cofactor>
</comment>
<keyword evidence="5" id="KW-0479">Metal-binding</keyword>
<evidence type="ECO:0000256" key="8">
    <source>
        <dbReference type="ARBA" id="ARBA00022840"/>
    </source>
</evidence>
<dbReference type="PANTHER" id="PTHR12358:SF106">
    <property type="entry name" value="LIPID KINASE YEGS"/>
    <property type="match status" value="1"/>
</dbReference>
<dbReference type="Proteomes" id="UP000247612">
    <property type="component" value="Unassembled WGS sequence"/>
</dbReference>
<keyword evidence="7 14" id="KW-0418">Kinase</keyword>
<keyword evidence="3" id="KW-0444">Lipid biosynthesis</keyword>
<comment type="similarity">
    <text evidence="2">Belongs to the diacylglycerol/lipid kinase family.</text>
</comment>
<accession>A0A2V2FYM7</accession>
<dbReference type="GO" id="GO:0005886">
    <property type="term" value="C:plasma membrane"/>
    <property type="evidence" value="ECO:0007669"/>
    <property type="project" value="TreeGrafter"/>
</dbReference>
<evidence type="ECO:0000256" key="4">
    <source>
        <dbReference type="ARBA" id="ARBA00022679"/>
    </source>
</evidence>
<dbReference type="GO" id="GO:0008654">
    <property type="term" value="P:phospholipid biosynthetic process"/>
    <property type="evidence" value="ECO:0007669"/>
    <property type="project" value="UniProtKB-KW"/>
</dbReference>
<dbReference type="GO" id="GO:0005524">
    <property type="term" value="F:ATP binding"/>
    <property type="evidence" value="ECO:0007669"/>
    <property type="project" value="UniProtKB-KW"/>
</dbReference>
<dbReference type="PANTHER" id="PTHR12358">
    <property type="entry name" value="SPHINGOSINE KINASE"/>
    <property type="match status" value="1"/>
</dbReference>
<dbReference type="InterPro" id="IPR050187">
    <property type="entry name" value="Lipid_Phosphate_FormReg"/>
</dbReference>
<evidence type="ECO:0000256" key="3">
    <source>
        <dbReference type="ARBA" id="ARBA00022516"/>
    </source>
</evidence>
<evidence type="ECO:0000256" key="7">
    <source>
        <dbReference type="ARBA" id="ARBA00022777"/>
    </source>
</evidence>
<dbReference type="AlphaFoldDB" id="A0A2V2FYM7"/>
<evidence type="ECO:0000313" key="14">
    <source>
        <dbReference type="EMBL" id="PXX79052.1"/>
    </source>
</evidence>
<evidence type="ECO:0000256" key="10">
    <source>
        <dbReference type="ARBA" id="ARBA00023098"/>
    </source>
</evidence>
<dbReference type="InterPro" id="IPR005218">
    <property type="entry name" value="Diacylglycerol/lipid_kinase"/>
</dbReference>
<dbReference type="OrthoDB" id="9786026at2"/>
<reference evidence="14 15" key="1">
    <citation type="submission" date="2018-05" db="EMBL/GenBank/DDBJ databases">
        <title>Genomic Encyclopedia of Type Strains, Phase IV (KMG-IV): sequencing the most valuable type-strain genomes for metagenomic binning, comparative biology and taxonomic classification.</title>
        <authorList>
            <person name="Goeker M."/>
        </authorList>
    </citation>
    <scope>NUCLEOTIDE SEQUENCE [LARGE SCALE GENOMIC DNA]</scope>
    <source>
        <strain evidence="14 15">JC118</strain>
    </source>
</reference>
<dbReference type="Pfam" id="PF00781">
    <property type="entry name" value="DAGK_cat"/>
    <property type="match status" value="1"/>
</dbReference>
<dbReference type="STRING" id="1034346.GCA_000313565_01225"/>
<sequence length="309" mass="34721">MKHIFIINPTAGKSDQTKHIAAMVNKIFIEEAVEGTYRIEVTKGVHDATDIARHYAMSNEPVRIYSCGGDGTLNEIVNGIVHHENVELAPVPIGSGNDFVKSFGSQAMDAFLNLKELIKAPARKIDLLEVNGHFSINVINIGLDSSIAQNMVRFKRLPFISGAKAYDISVFYCFLTSIKNHFELIADGIRLPHKNYTFAVMANGQYYGGSYRAAPCSDMQDGLIDLVLIPSVSRLKILQLMNVYKRGEHLQKQYQKIVHYRQCHEVQVEAEHEINVCIDGEIKQLKNPKIIVHQQHLKLIVPSLENKTL</sequence>
<gene>
    <name evidence="14" type="ORF">DES51_106171</name>
</gene>
<dbReference type="GeneID" id="94439600"/>
<keyword evidence="11" id="KW-0594">Phospholipid biosynthesis</keyword>
<dbReference type="InterPro" id="IPR045540">
    <property type="entry name" value="YegS/DAGK_C"/>
</dbReference>
<dbReference type="PROSITE" id="PS50146">
    <property type="entry name" value="DAGK"/>
    <property type="match status" value="1"/>
</dbReference>
<dbReference type="InterPro" id="IPR001206">
    <property type="entry name" value="Diacylglycerol_kinase_cat_dom"/>
</dbReference>
<name>A0A2V2FYM7_9FIRM</name>
<dbReference type="SMART" id="SM00046">
    <property type="entry name" value="DAGKc"/>
    <property type="match status" value="1"/>
</dbReference>
<dbReference type="Gene3D" id="2.60.200.40">
    <property type="match status" value="1"/>
</dbReference>
<keyword evidence="6" id="KW-0547">Nucleotide-binding</keyword>
<keyword evidence="10" id="KW-0443">Lipid metabolism</keyword>
<dbReference type="InterPro" id="IPR017438">
    <property type="entry name" value="ATP-NAD_kinase_N"/>
</dbReference>
<evidence type="ECO:0000256" key="6">
    <source>
        <dbReference type="ARBA" id="ARBA00022741"/>
    </source>
</evidence>
<keyword evidence="9" id="KW-0460">Magnesium</keyword>
<evidence type="ECO:0000256" key="9">
    <source>
        <dbReference type="ARBA" id="ARBA00022842"/>
    </source>
</evidence>
<dbReference type="Gene3D" id="3.40.50.10330">
    <property type="entry name" value="Probable inorganic polyphosphate/atp-NAD kinase, domain 1"/>
    <property type="match status" value="1"/>
</dbReference>
<keyword evidence="15" id="KW-1185">Reference proteome</keyword>
<evidence type="ECO:0000256" key="11">
    <source>
        <dbReference type="ARBA" id="ARBA00023209"/>
    </source>
</evidence>
<evidence type="ECO:0000313" key="15">
    <source>
        <dbReference type="Proteomes" id="UP000247612"/>
    </source>
</evidence>
<comment type="caution">
    <text evidence="14">The sequence shown here is derived from an EMBL/GenBank/DDBJ whole genome shotgun (WGS) entry which is preliminary data.</text>
</comment>
<organism evidence="14 15">
    <name type="scientific">Dielma fastidiosa</name>
    <dbReference type="NCBI Taxonomy" id="1034346"/>
    <lineage>
        <taxon>Bacteria</taxon>
        <taxon>Bacillati</taxon>
        <taxon>Bacillota</taxon>
        <taxon>Erysipelotrichia</taxon>
        <taxon>Erysipelotrichales</taxon>
        <taxon>Erysipelotrichaceae</taxon>
        <taxon>Dielma</taxon>
    </lineage>
</organism>
<dbReference type="EMBL" id="QJKH01000006">
    <property type="protein sequence ID" value="PXX79052.1"/>
    <property type="molecule type" value="Genomic_DNA"/>
</dbReference>
<dbReference type="InterPro" id="IPR016064">
    <property type="entry name" value="NAD/diacylglycerol_kinase_sf"/>
</dbReference>
<keyword evidence="12" id="KW-1208">Phospholipid metabolism</keyword>
<dbReference type="NCBIfam" id="TIGR00147">
    <property type="entry name" value="YegS/Rv2252/BmrU family lipid kinase"/>
    <property type="match status" value="1"/>
</dbReference>
<dbReference type="GO" id="GO:0016301">
    <property type="term" value="F:kinase activity"/>
    <property type="evidence" value="ECO:0007669"/>
    <property type="project" value="UniProtKB-KW"/>
</dbReference>
<evidence type="ECO:0000256" key="1">
    <source>
        <dbReference type="ARBA" id="ARBA00001946"/>
    </source>
</evidence>
<dbReference type="RefSeq" id="WP_022937540.1">
    <property type="nucleotide sequence ID" value="NZ_CABKRQ010000003.1"/>
</dbReference>
<protein>
    <submittedName>
        <fullName evidence="14">YegS/Rv2252/BmrU family lipid kinase</fullName>
    </submittedName>
</protein>
<dbReference type="Pfam" id="PF19279">
    <property type="entry name" value="YegS_C"/>
    <property type="match status" value="1"/>
</dbReference>
<evidence type="ECO:0000259" key="13">
    <source>
        <dbReference type="PROSITE" id="PS50146"/>
    </source>
</evidence>
<evidence type="ECO:0000256" key="5">
    <source>
        <dbReference type="ARBA" id="ARBA00022723"/>
    </source>
</evidence>
<dbReference type="GO" id="GO:0046872">
    <property type="term" value="F:metal ion binding"/>
    <property type="evidence" value="ECO:0007669"/>
    <property type="project" value="UniProtKB-KW"/>
</dbReference>
<dbReference type="SUPFAM" id="SSF111331">
    <property type="entry name" value="NAD kinase/diacylglycerol kinase-like"/>
    <property type="match status" value="1"/>
</dbReference>
<keyword evidence="8" id="KW-0067">ATP-binding</keyword>
<evidence type="ECO:0000256" key="2">
    <source>
        <dbReference type="ARBA" id="ARBA00005983"/>
    </source>
</evidence>
<keyword evidence="4" id="KW-0808">Transferase</keyword>